<feature type="domain" description="Gfo/Idh/MocA-like oxidoreductase N-terminal" evidence="1">
    <location>
        <begin position="2"/>
        <end position="90"/>
    </location>
</feature>
<dbReference type="Pfam" id="PF22725">
    <property type="entry name" value="GFO_IDH_MocA_C3"/>
    <property type="match status" value="1"/>
</dbReference>
<protein>
    <recommendedName>
        <fullName evidence="4">Gfo/Idh/MocA-like oxidoreductase N-terminal domain-containing protein</fullName>
    </recommendedName>
</protein>
<dbReference type="Gene3D" id="3.30.360.10">
    <property type="entry name" value="Dihydrodipicolinate Reductase, domain 2"/>
    <property type="match status" value="1"/>
</dbReference>
<accession>A0A0F9JAX6</accession>
<evidence type="ECO:0000259" key="2">
    <source>
        <dbReference type="Pfam" id="PF22725"/>
    </source>
</evidence>
<reference evidence="3" key="1">
    <citation type="journal article" date="2015" name="Nature">
        <title>Complex archaea that bridge the gap between prokaryotes and eukaryotes.</title>
        <authorList>
            <person name="Spang A."/>
            <person name="Saw J.H."/>
            <person name="Jorgensen S.L."/>
            <person name="Zaremba-Niedzwiedzka K."/>
            <person name="Martijn J."/>
            <person name="Lind A.E."/>
            <person name="van Eijk R."/>
            <person name="Schleper C."/>
            <person name="Guy L."/>
            <person name="Ettema T.J."/>
        </authorList>
    </citation>
    <scope>NUCLEOTIDE SEQUENCE</scope>
</reference>
<proteinExistence type="predicted"/>
<organism evidence="3">
    <name type="scientific">marine sediment metagenome</name>
    <dbReference type="NCBI Taxonomy" id="412755"/>
    <lineage>
        <taxon>unclassified sequences</taxon>
        <taxon>metagenomes</taxon>
        <taxon>ecological metagenomes</taxon>
    </lineage>
</organism>
<dbReference type="InterPro" id="IPR000683">
    <property type="entry name" value="Gfo/Idh/MocA-like_OxRdtase_N"/>
</dbReference>
<dbReference type="AlphaFoldDB" id="A0A0F9JAX6"/>
<comment type="caution">
    <text evidence="3">The sequence shown here is derived from an EMBL/GenBank/DDBJ whole genome shotgun (WGS) entry which is preliminary data.</text>
</comment>
<gene>
    <name evidence="3" type="ORF">LCGC14_1476190</name>
</gene>
<evidence type="ECO:0008006" key="4">
    <source>
        <dbReference type="Google" id="ProtNLM"/>
    </source>
</evidence>
<dbReference type="SUPFAM" id="SSF51735">
    <property type="entry name" value="NAD(P)-binding Rossmann-fold domains"/>
    <property type="match status" value="1"/>
</dbReference>
<dbReference type="InterPro" id="IPR036291">
    <property type="entry name" value="NAD(P)-bd_dom_sf"/>
</dbReference>
<evidence type="ECO:0000313" key="3">
    <source>
        <dbReference type="EMBL" id="KKM66939.1"/>
    </source>
</evidence>
<sequence length="334" mass="38888">MKILQIGLGSMGKRRLRNLKALNEKDIIAFDLREDRRKEVEEKFGIITFANFEEALKEEPEIFIISVPPDEHLEYQIFATRNDIHFFTEASVVRDGLKEMIEMLNGKDIVGMASSTLRFHPAVKRIKNLVDKNEIGKLCTFTYHSGQYLRDWHPWEDISDYYVSKKETGGCREIVPFELSWLTWIFGEIASVSALVGNTLDMGDSIDDIYHVLITFKSGLIAHLLVDVVSRYAYRHFKLLGADGIIEWNWNNKQVGVYNPKSKEWEIYREDSGTAQGGYNPNIIEEMYIDEMKHFLNAVQKNEKDHYSLEDDKKVLNILYKIEESHQQQKKIDL</sequence>
<dbReference type="GO" id="GO:0000166">
    <property type="term" value="F:nucleotide binding"/>
    <property type="evidence" value="ECO:0007669"/>
    <property type="project" value="InterPro"/>
</dbReference>
<feature type="domain" description="GFO/IDH/MocA-like oxidoreductase" evidence="2">
    <location>
        <begin position="124"/>
        <end position="247"/>
    </location>
</feature>
<dbReference type="InterPro" id="IPR051450">
    <property type="entry name" value="Gfo/Idh/MocA_Oxidoreductases"/>
</dbReference>
<dbReference type="EMBL" id="LAZR01010440">
    <property type="protein sequence ID" value="KKM66939.1"/>
    <property type="molecule type" value="Genomic_DNA"/>
</dbReference>
<dbReference type="PANTHER" id="PTHR43377">
    <property type="entry name" value="BILIVERDIN REDUCTASE A"/>
    <property type="match status" value="1"/>
</dbReference>
<evidence type="ECO:0000259" key="1">
    <source>
        <dbReference type="Pfam" id="PF01408"/>
    </source>
</evidence>
<dbReference type="Pfam" id="PF01408">
    <property type="entry name" value="GFO_IDH_MocA"/>
    <property type="match status" value="1"/>
</dbReference>
<dbReference type="InterPro" id="IPR055170">
    <property type="entry name" value="GFO_IDH_MocA-like_dom"/>
</dbReference>
<dbReference type="SUPFAM" id="SSF55347">
    <property type="entry name" value="Glyceraldehyde-3-phosphate dehydrogenase-like, C-terminal domain"/>
    <property type="match status" value="1"/>
</dbReference>
<dbReference type="Gene3D" id="3.40.50.720">
    <property type="entry name" value="NAD(P)-binding Rossmann-like Domain"/>
    <property type="match status" value="1"/>
</dbReference>
<name>A0A0F9JAX6_9ZZZZ</name>
<dbReference type="PANTHER" id="PTHR43377:SF1">
    <property type="entry name" value="BILIVERDIN REDUCTASE A"/>
    <property type="match status" value="1"/>
</dbReference>